<dbReference type="InterPro" id="IPR041698">
    <property type="entry name" value="Methyltransf_25"/>
</dbReference>
<name>A0A9N8ZAI0_9GLOM</name>
<organism evidence="2 3">
    <name type="scientific">Diversispora eburnea</name>
    <dbReference type="NCBI Taxonomy" id="1213867"/>
    <lineage>
        <taxon>Eukaryota</taxon>
        <taxon>Fungi</taxon>
        <taxon>Fungi incertae sedis</taxon>
        <taxon>Mucoromycota</taxon>
        <taxon>Glomeromycotina</taxon>
        <taxon>Glomeromycetes</taxon>
        <taxon>Diversisporales</taxon>
        <taxon>Diversisporaceae</taxon>
        <taxon>Diversispora</taxon>
    </lineage>
</organism>
<evidence type="ECO:0000313" key="3">
    <source>
        <dbReference type="Proteomes" id="UP000789706"/>
    </source>
</evidence>
<gene>
    <name evidence="2" type="ORF">DEBURN_LOCUS3840</name>
</gene>
<sequence>MESKEGFDEFILDSFRYIGGRRYHNVFDAKYFFPNDIGEVDRLQGEHYLYQHIWKGNFSSPVQQTLRKPGATVLDVGCGPGSWVIDMACAFPSTIFVGLDISPIFPSEKNLPNASFFQSNLLDGLPFPEGTFDFIHQRFLSTALEESQWKDEVIYEIIRKTKPGGWIEFMEIESCKSDDFFSPNYHKLLTSLFEFLAKRNINLEICPIIENVLRNNKQLKNVKHERRSVPIGQWGGRLGEIMTINMISIYLAAKPSLSQFMGITHEEFDKMLQLCRSELDSNKYCWSVSR</sequence>
<accession>A0A9N8ZAI0</accession>
<feature type="domain" description="Methyltransferase" evidence="1">
    <location>
        <begin position="73"/>
        <end position="165"/>
    </location>
</feature>
<evidence type="ECO:0000259" key="1">
    <source>
        <dbReference type="Pfam" id="PF13649"/>
    </source>
</evidence>
<comment type="caution">
    <text evidence="2">The sequence shown here is derived from an EMBL/GenBank/DDBJ whole genome shotgun (WGS) entry which is preliminary data.</text>
</comment>
<protein>
    <submittedName>
        <fullName evidence="2">8487_t:CDS:1</fullName>
    </submittedName>
</protein>
<dbReference type="Proteomes" id="UP000789706">
    <property type="component" value="Unassembled WGS sequence"/>
</dbReference>
<keyword evidence="3" id="KW-1185">Reference proteome</keyword>
<evidence type="ECO:0000313" key="2">
    <source>
        <dbReference type="EMBL" id="CAG8484479.1"/>
    </source>
</evidence>
<dbReference type="AlphaFoldDB" id="A0A9N8ZAI0"/>
<dbReference type="PANTHER" id="PTHR43591:SF24">
    <property type="entry name" value="2-METHOXY-6-POLYPRENYL-1,4-BENZOQUINOL METHYLASE, MITOCHONDRIAL"/>
    <property type="match status" value="1"/>
</dbReference>
<dbReference type="SUPFAM" id="SSF53335">
    <property type="entry name" value="S-adenosyl-L-methionine-dependent methyltransferases"/>
    <property type="match status" value="1"/>
</dbReference>
<dbReference type="Pfam" id="PF13649">
    <property type="entry name" value="Methyltransf_25"/>
    <property type="match status" value="1"/>
</dbReference>
<dbReference type="OrthoDB" id="2013972at2759"/>
<dbReference type="GO" id="GO:0008168">
    <property type="term" value="F:methyltransferase activity"/>
    <property type="evidence" value="ECO:0007669"/>
    <property type="project" value="TreeGrafter"/>
</dbReference>
<dbReference type="InterPro" id="IPR029063">
    <property type="entry name" value="SAM-dependent_MTases_sf"/>
</dbReference>
<dbReference type="EMBL" id="CAJVPK010000258">
    <property type="protein sequence ID" value="CAG8484479.1"/>
    <property type="molecule type" value="Genomic_DNA"/>
</dbReference>
<reference evidence="2" key="1">
    <citation type="submission" date="2021-06" db="EMBL/GenBank/DDBJ databases">
        <authorList>
            <person name="Kallberg Y."/>
            <person name="Tangrot J."/>
            <person name="Rosling A."/>
        </authorList>
    </citation>
    <scope>NUCLEOTIDE SEQUENCE</scope>
    <source>
        <strain evidence="2">AZ414A</strain>
    </source>
</reference>
<dbReference type="Gene3D" id="3.40.50.150">
    <property type="entry name" value="Vaccinia Virus protein VP39"/>
    <property type="match status" value="1"/>
</dbReference>
<dbReference type="PANTHER" id="PTHR43591">
    <property type="entry name" value="METHYLTRANSFERASE"/>
    <property type="match status" value="1"/>
</dbReference>
<proteinExistence type="predicted"/>
<dbReference type="CDD" id="cd02440">
    <property type="entry name" value="AdoMet_MTases"/>
    <property type="match status" value="1"/>
</dbReference>